<dbReference type="PROSITE" id="PS00018">
    <property type="entry name" value="EF_HAND_1"/>
    <property type="match status" value="1"/>
</dbReference>
<gene>
    <name evidence="2" type="primary">ORF64325</name>
    <name evidence="3" type="synonym">ORF64329</name>
</gene>
<evidence type="ECO:0000313" key="2">
    <source>
        <dbReference type="EMBL" id="CEK67892.1"/>
    </source>
</evidence>
<dbReference type="InterPro" id="IPR018247">
    <property type="entry name" value="EF_Hand_1_Ca_BS"/>
</dbReference>
<accession>A0A0B6ZHR1</accession>
<protein>
    <recommendedName>
        <fullName evidence="4">EF-hand domain-containing protein</fullName>
    </recommendedName>
</protein>
<sequence length="130" mass="14116">MNTSSITLSLGVVLLVICLGDGLSIGSSMSQRQKRGFRGDAATRVAHGFGKRDYQNPTSQRFSHLSLGALEKSPSTLDGFNDGLIMTVDELAQLMSLHSNLAKAVLKKFVDIDGDDFISTEELFRPVINK</sequence>
<evidence type="ECO:0000313" key="3">
    <source>
        <dbReference type="EMBL" id="CEK67893.1"/>
    </source>
</evidence>
<dbReference type="EMBL" id="HACG01021027">
    <property type="protein sequence ID" value="CEK67892.1"/>
    <property type="molecule type" value="Transcribed_RNA"/>
</dbReference>
<reference evidence="2" key="1">
    <citation type="submission" date="2014-12" db="EMBL/GenBank/DDBJ databases">
        <title>Insight into the proteome of Arion vulgaris.</title>
        <authorList>
            <person name="Aradska J."/>
            <person name="Bulat T."/>
            <person name="Smidak R."/>
            <person name="Sarate P."/>
            <person name="Gangsoo J."/>
            <person name="Sialana F."/>
            <person name="Bilban M."/>
            <person name="Lubec G."/>
        </authorList>
    </citation>
    <scope>NUCLEOTIDE SEQUENCE</scope>
    <source>
        <tissue evidence="2">Skin</tissue>
    </source>
</reference>
<proteinExistence type="predicted"/>
<organism evidence="2">
    <name type="scientific">Arion vulgaris</name>
    <dbReference type="NCBI Taxonomy" id="1028688"/>
    <lineage>
        <taxon>Eukaryota</taxon>
        <taxon>Metazoa</taxon>
        <taxon>Spiralia</taxon>
        <taxon>Lophotrochozoa</taxon>
        <taxon>Mollusca</taxon>
        <taxon>Gastropoda</taxon>
        <taxon>Heterobranchia</taxon>
        <taxon>Euthyneura</taxon>
        <taxon>Panpulmonata</taxon>
        <taxon>Eupulmonata</taxon>
        <taxon>Stylommatophora</taxon>
        <taxon>Helicina</taxon>
        <taxon>Arionoidea</taxon>
        <taxon>Arionidae</taxon>
        <taxon>Arion</taxon>
    </lineage>
</organism>
<evidence type="ECO:0000256" key="1">
    <source>
        <dbReference type="SAM" id="SignalP"/>
    </source>
</evidence>
<feature type="signal peptide" evidence="1">
    <location>
        <begin position="1"/>
        <end position="22"/>
    </location>
</feature>
<feature type="chain" id="PRO_5007391653" description="EF-hand domain-containing protein" evidence="1">
    <location>
        <begin position="23"/>
        <end position="130"/>
    </location>
</feature>
<name>A0A0B6ZHR1_9EUPU</name>
<keyword evidence="1" id="KW-0732">Signal</keyword>
<dbReference type="EMBL" id="HACG01021028">
    <property type="protein sequence ID" value="CEK67893.1"/>
    <property type="molecule type" value="Transcribed_RNA"/>
</dbReference>
<dbReference type="AlphaFoldDB" id="A0A0B6ZHR1"/>
<evidence type="ECO:0008006" key="4">
    <source>
        <dbReference type="Google" id="ProtNLM"/>
    </source>
</evidence>